<feature type="transmembrane region" description="Helical" evidence="8">
    <location>
        <begin position="275"/>
        <end position="298"/>
    </location>
</feature>
<dbReference type="Pfam" id="PF07690">
    <property type="entry name" value="MFS_1"/>
    <property type="match status" value="1"/>
</dbReference>
<sequence length="374" mass="40132">SLGGMVGGFYATNIGATQPFGVEGWRFAFHLMAGISVATAFAVFKFAVDPRHSSHHHHRRRFRWRQQQQQQQQHYSTATATADGGQLVGSAAGSSAGGGADLELAGGGCGLAGRLERRPIWRNIKAVLQIRSFQIIIAQGIVGSIPWQAMVWFTVFFQLLGFTDLQAASLMAAFTCGCAVGGLFGGALGDRLARRWPNNGRIFTNQLSVLLGLPLSFVVLKGLARPAVGLYGALLFLFGSCISWAGCNNSALFAELVPEERRSTIYAFDRSFEGAVGALGAPLVGLAAERLFGFSGLLGAAGAEPDAKNVAALSSALLVCMVVPWLLCLLFFTALHWTYRHDRQKPLRDAGEEEVESRPLTDTSVRKRVTADAT</sequence>
<keyword evidence="5 8" id="KW-0472">Membrane</keyword>
<feature type="transmembrane region" description="Helical" evidence="8">
    <location>
        <begin position="310"/>
        <end position="335"/>
    </location>
</feature>
<feature type="transmembrane region" description="Helical" evidence="8">
    <location>
        <begin position="230"/>
        <end position="254"/>
    </location>
</feature>
<dbReference type="InterPro" id="IPR044770">
    <property type="entry name" value="MFS_spinster-like"/>
</dbReference>
<keyword evidence="4 8" id="KW-1133">Transmembrane helix</keyword>
<keyword evidence="3 8" id="KW-0812">Transmembrane</keyword>
<reference evidence="9" key="2">
    <citation type="submission" date="2020-11" db="EMBL/GenBank/DDBJ databases">
        <authorList>
            <person name="Cecchin M."/>
            <person name="Marcolungo L."/>
            <person name="Rossato M."/>
            <person name="Girolomoni L."/>
            <person name="Cosentino E."/>
            <person name="Cuine S."/>
            <person name="Li-Beisson Y."/>
            <person name="Delledonne M."/>
            <person name="Ballottari M."/>
        </authorList>
    </citation>
    <scope>NUCLEOTIDE SEQUENCE</scope>
    <source>
        <strain evidence="9">211/11P</strain>
        <tissue evidence="9">Whole cell</tissue>
    </source>
</reference>
<evidence type="ECO:0000256" key="7">
    <source>
        <dbReference type="SAM" id="MobiDB-lite"/>
    </source>
</evidence>
<dbReference type="GO" id="GO:0022857">
    <property type="term" value="F:transmembrane transporter activity"/>
    <property type="evidence" value="ECO:0007669"/>
    <property type="project" value="InterPro"/>
</dbReference>
<evidence type="ECO:0000256" key="4">
    <source>
        <dbReference type="ARBA" id="ARBA00022989"/>
    </source>
</evidence>
<reference evidence="9" key="1">
    <citation type="journal article" date="2019" name="Plant J.">
        <title>Chlorella vulgaris genome assembly and annotation reveals the molecular basis for metabolic acclimation to high light conditions.</title>
        <authorList>
            <person name="Cecchin M."/>
            <person name="Marcolungo L."/>
            <person name="Rossato M."/>
            <person name="Girolomoni L."/>
            <person name="Cosentino E."/>
            <person name="Cuine S."/>
            <person name="Li-Beisson Y."/>
            <person name="Delledonne M."/>
            <person name="Ballottari M."/>
        </authorList>
    </citation>
    <scope>NUCLEOTIDE SEQUENCE</scope>
    <source>
        <strain evidence="9">211/11P</strain>
    </source>
</reference>
<dbReference type="InterPro" id="IPR011701">
    <property type="entry name" value="MFS"/>
</dbReference>
<dbReference type="PANTHER" id="PTHR23505">
    <property type="entry name" value="SPINSTER"/>
    <property type="match status" value="1"/>
</dbReference>
<accession>A0A9D4TQJ8</accession>
<evidence type="ECO:0000313" key="10">
    <source>
        <dbReference type="Proteomes" id="UP001055712"/>
    </source>
</evidence>
<evidence type="ECO:0000256" key="8">
    <source>
        <dbReference type="SAM" id="Phobius"/>
    </source>
</evidence>
<dbReference type="Proteomes" id="UP001055712">
    <property type="component" value="Unassembled WGS sequence"/>
</dbReference>
<feature type="region of interest" description="Disordered" evidence="7">
    <location>
        <begin position="348"/>
        <end position="374"/>
    </location>
</feature>
<organism evidence="9 10">
    <name type="scientific">Chlorella vulgaris</name>
    <name type="common">Green alga</name>
    <dbReference type="NCBI Taxonomy" id="3077"/>
    <lineage>
        <taxon>Eukaryota</taxon>
        <taxon>Viridiplantae</taxon>
        <taxon>Chlorophyta</taxon>
        <taxon>core chlorophytes</taxon>
        <taxon>Trebouxiophyceae</taxon>
        <taxon>Chlorellales</taxon>
        <taxon>Chlorellaceae</taxon>
        <taxon>Chlorella clade</taxon>
        <taxon>Chlorella</taxon>
    </lineage>
</organism>
<feature type="transmembrane region" description="Helical" evidence="8">
    <location>
        <begin position="207"/>
        <end position="224"/>
    </location>
</feature>
<dbReference type="OrthoDB" id="440755at2759"/>
<dbReference type="InterPro" id="IPR036259">
    <property type="entry name" value="MFS_trans_sf"/>
</dbReference>
<protein>
    <recommendedName>
        <fullName evidence="11">Major facilitator superfamily (MFS) profile domain-containing protein</fullName>
    </recommendedName>
</protein>
<evidence type="ECO:0000256" key="6">
    <source>
        <dbReference type="ARBA" id="ARBA00024338"/>
    </source>
</evidence>
<feature type="non-terminal residue" evidence="9">
    <location>
        <position position="1"/>
    </location>
</feature>
<proteinExistence type="inferred from homology"/>
<dbReference type="Gene3D" id="1.20.1250.20">
    <property type="entry name" value="MFS general substrate transporter like domains"/>
    <property type="match status" value="1"/>
</dbReference>
<keyword evidence="2" id="KW-0813">Transport</keyword>
<name>A0A9D4TQJ8_CHLVU</name>
<comment type="subcellular location">
    <subcellularLocation>
        <location evidence="1">Membrane</location>
        <topology evidence="1">Multi-pass membrane protein</topology>
    </subcellularLocation>
</comment>
<dbReference type="GO" id="GO:0016020">
    <property type="term" value="C:membrane"/>
    <property type="evidence" value="ECO:0007669"/>
    <property type="project" value="UniProtKB-SubCell"/>
</dbReference>
<dbReference type="AlphaFoldDB" id="A0A9D4TQJ8"/>
<evidence type="ECO:0000313" key="9">
    <source>
        <dbReference type="EMBL" id="KAI3431767.1"/>
    </source>
</evidence>
<evidence type="ECO:0000256" key="5">
    <source>
        <dbReference type="ARBA" id="ARBA00023136"/>
    </source>
</evidence>
<dbReference type="EMBL" id="SIDB01000006">
    <property type="protein sequence ID" value="KAI3431767.1"/>
    <property type="molecule type" value="Genomic_DNA"/>
</dbReference>
<gene>
    <name evidence="9" type="ORF">D9Q98_010523</name>
</gene>
<comment type="caution">
    <text evidence="9">The sequence shown here is derived from an EMBL/GenBank/DDBJ whole genome shotgun (WGS) entry which is preliminary data.</text>
</comment>
<evidence type="ECO:0000256" key="3">
    <source>
        <dbReference type="ARBA" id="ARBA00022692"/>
    </source>
</evidence>
<evidence type="ECO:0008006" key="11">
    <source>
        <dbReference type="Google" id="ProtNLM"/>
    </source>
</evidence>
<evidence type="ECO:0000256" key="2">
    <source>
        <dbReference type="ARBA" id="ARBA00022448"/>
    </source>
</evidence>
<evidence type="ECO:0000256" key="1">
    <source>
        <dbReference type="ARBA" id="ARBA00004141"/>
    </source>
</evidence>
<keyword evidence="10" id="KW-1185">Reference proteome</keyword>
<dbReference type="PANTHER" id="PTHR23505:SF52">
    <property type="entry name" value="MAJOR FACILITATOR SUPERFAMILY PROTEIN"/>
    <property type="match status" value="1"/>
</dbReference>
<dbReference type="SUPFAM" id="SSF103473">
    <property type="entry name" value="MFS general substrate transporter"/>
    <property type="match status" value="1"/>
</dbReference>
<comment type="similarity">
    <text evidence="6">Belongs to the major facilitator superfamily. Spinster (TC 2.A.1.49) family.</text>
</comment>
<feature type="transmembrane region" description="Helical" evidence="8">
    <location>
        <begin position="135"/>
        <end position="159"/>
    </location>
</feature>
<feature type="transmembrane region" description="Helical" evidence="8">
    <location>
        <begin position="165"/>
        <end position="186"/>
    </location>
</feature>
<feature type="transmembrane region" description="Helical" evidence="8">
    <location>
        <begin position="27"/>
        <end position="48"/>
    </location>
</feature>